<feature type="transmembrane region" description="Helical" evidence="1">
    <location>
        <begin position="24"/>
        <end position="45"/>
    </location>
</feature>
<evidence type="ECO:0000313" key="2">
    <source>
        <dbReference type="EMBL" id="MFL2028514.1"/>
    </source>
</evidence>
<keyword evidence="1" id="KW-0472">Membrane</keyword>
<organism evidence="2 3">
    <name type="scientific">Loigolactobacillus zhaoyuanensis</name>
    <dbReference type="NCBI Taxonomy" id="2486017"/>
    <lineage>
        <taxon>Bacteria</taxon>
        <taxon>Bacillati</taxon>
        <taxon>Bacillota</taxon>
        <taxon>Bacilli</taxon>
        <taxon>Lactobacillales</taxon>
        <taxon>Lactobacillaceae</taxon>
        <taxon>Loigolactobacillus</taxon>
    </lineage>
</organism>
<reference evidence="2 3" key="1">
    <citation type="submission" date="2024-08" db="EMBL/GenBank/DDBJ databases">
        <authorList>
            <person name="Arias E."/>
        </authorList>
    </citation>
    <scope>NUCLEOTIDE SEQUENCE [LARGE SCALE GENOMIC DNA]</scope>
    <source>
        <strain evidence="2 3">FAM 25317</strain>
    </source>
</reference>
<gene>
    <name evidence="2" type="ORF">ACEN34_02675</name>
</gene>
<name>A0ABW8U9G2_9LACO</name>
<dbReference type="EMBL" id="JBGQPK010000006">
    <property type="protein sequence ID" value="MFL2028514.1"/>
    <property type="molecule type" value="Genomic_DNA"/>
</dbReference>
<keyword evidence="3" id="KW-1185">Reference proteome</keyword>
<dbReference type="Proteomes" id="UP001625389">
    <property type="component" value="Unassembled WGS sequence"/>
</dbReference>
<dbReference type="RefSeq" id="WP_125549363.1">
    <property type="nucleotide sequence ID" value="NZ_JBGQPK010000006.1"/>
</dbReference>
<evidence type="ECO:0000256" key="1">
    <source>
        <dbReference type="SAM" id="Phobius"/>
    </source>
</evidence>
<keyword evidence="1" id="KW-0812">Transmembrane</keyword>
<proteinExistence type="predicted"/>
<keyword evidence="1" id="KW-1133">Transmembrane helix</keyword>
<feature type="transmembrane region" description="Helical" evidence="1">
    <location>
        <begin position="66"/>
        <end position="90"/>
    </location>
</feature>
<sequence>MFLLAIITGTLTLMNYFFLTNQTYAPLIGSLLQVILLALTLVAAVKYRGQRQRHDYAGRGYQIFSLRFSIILLACLGNIAVLIVVLLNLFGGLKQF</sequence>
<accession>A0ABW8U9G2</accession>
<comment type="caution">
    <text evidence="2">The sequence shown here is derived from an EMBL/GenBank/DDBJ whole genome shotgun (WGS) entry which is preliminary data.</text>
</comment>
<evidence type="ECO:0000313" key="3">
    <source>
        <dbReference type="Proteomes" id="UP001625389"/>
    </source>
</evidence>
<protein>
    <submittedName>
        <fullName evidence="2">Uncharacterized protein</fullName>
    </submittedName>
</protein>